<keyword evidence="3" id="KW-1185">Reference proteome</keyword>
<evidence type="ECO:0000313" key="2">
    <source>
        <dbReference type="EMBL" id="KAJ7310590.1"/>
    </source>
</evidence>
<dbReference type="AlphaFoldDB" id="A0AAD6Z7E1"/>
<dbReference type="InterPro" id="IPR027417">
    <property type="entry name" value="P-loop_NTPase"/>
</dbReference>
<feature type="compositionally biased region" description="Low complexity" evidence="1">
    <location>
        <begin position="357"/>
        <end position="366"/>
    </location>
</feature>
<dbReference type="GO" id="GO:0015421">
    <property type="term" value="F:ABC-type oligopeptide transporter activity"/>
    <property type="evidence" value="ECO:0007669"/>
    <property type="project" value="TreeGrafter"/>
</dbReference>
<reference evidence="2" key="1">
    <citation type="submission" date="2023-03" db="EMBL/GenBank/DDBJ databases">
        <title>Massive genome expansion in bonnet fungi (Mycena s.s.) driven by repeated elements and novel gene families across ecological guilds.</title>
        <authorList>
            <consortium name="Lawrence Berkeley National Laboratory"/>
            <person name="Harder C.B."/>
            <person name="Miyauchi S."/>
            <person name="Viragh M."/>
            <person name="Kuo A."/>
            <person name="Thoen E."/>
            <person name="Andreopoulos B."/>
            <person name="Lu D."/>
            <person name="Skrede I."/>
            <person name="Drula E."/>
            <person name="Henrissat B."/>
            <person name="Morin E."/>
            <person name="Kohler A."/>
            <person name="Barry K."/>
            <person name="LaButti K."/>
            <person name="Morin E."/>
            <person name="Salamov A."/>
            <person name="Lipzen A."/>
            <person name="Mereny Z."/>
            <person name="Hegedus B."/>
            <person name="Baldrian P."/>
            <person name="Stursova M."/>
            <person name="Weitz H."/>
            <person name="Taylor A."/>
            <person name="Grigoriev I.V."/>
            <person name="Nagy L.G."/>
            <person name="Martin F."/>
            <person name="Kauserud H."/>
        </authorList>
    </citation>
    <scope>NUCLEOTIDE SEQUENCE</scope>
    <source>
        <strain evidence="2">CBHHK002</strain>
    </source>
</reference>
<gene>
    <name evidence="2" type="ORF">DFH08DRAFT_944013</name>
</gene>
<evidence type="ECO:0008006" key="4">
    <source>
        <dbReference type="Google" id="ProtNLM"/>
    </source>
</evidence>
<dbReference type="Gene3D" id="3.40.50.300">
    <property type="entry name" value="P-loop containing nucleotide triphosphate hydrolases"/>
    <property type="match status" value="2"/>
</dbReference>
<dbReference type="PANTHER" id="PTHR43394:SF1">
    <property type="entry name" value="ATP-BINDING CASSETTE SUB-FAMILY B MEMBER 10, MITOCHONDRIAL"/>
    <property type="match status" value="1"/>
</dbReference>
<dbReference type="SUPFAM" id="SSF52540">
    <property type="entry name" value="P-loop containing nucleoside triphosphate hydrolases"/>
    <property type="match status" value="1"/>
</dbReference>
<comment type="caution">
    <text evidence="2">The sequence shown here is derived from an EMBL/GenBank/DDBJ whole genome shotgun (WGS) entry which is preliminary data.</text>
</comment>
<accession>A0AAD6Z7E1</accession>
<dbReference type="Proteomes" id="UP001218218">
    <property type="component" value="Unassembled WGS sequence"/>
</dbReference>
<name>A0AAD6Z7E1_9AGAR</name>
<protein>
    <recommendedName>
        <fullName evidence="4">P-loop containing nucleoside triphosphate hydrolase protein</fullName>
    </recommendedName>
</protein>
<proteinExistence type="predicted"/>
<evidence type="ECO:0000313" key="3">
    <source>
        <dbReference type="Proteomes" id="UP001218218"/>
    </source>
</evidence>
<dbReference type="PANTHER" id="PTHR43394">
    <property type="entry name" value="ATP-DEPENDENT PERMEASE MDL1, MITOCHONDRIAL"/>
    <property type="match status" value="1"/>
</dbReference>
<organism evidence="2 3">
    <name type="scientific">Mycena albidolilacea</name>
    <dbReference type="NCBI Taxonomy" id="1033008"/>
    <lineage>
        <taxon>Eukaryota</taxon>
        <taxon>Fungi</taxon>
        <taxon>Dikarya</taxon>
        <taxon>Basidiomycota</taxon>
        <taxon>Agaricomycotina</taxon>
        <taxon>Agaricomycetes</taxon>
        <taxon>Agaricomycetidae</taxon>
        <taxon>Agaricales</taxon>
        <taxon>Marasmiineae</taxon>
        <taxon>Mycenaceae</taxon>
        <taxon>Mycena</taxon>
    </lineage>
</organism>
<evidence type="ECO:0000256" key="1">
    <source>
        <dbReference type="SAM" id="MobiDB-lite"/>
    </source>
</evidence>
<dbReference type="InterPro" id="IPR039421">
    <property type="entry name" value="Type_1_exporter"/>
</dbReference>
<sequence>MTAESENRPTENTKHQGPPIKTLQLGVYRVVTEVFPPLNLREQWNNGSTAFPTWLRLIQVACTSGPWLFYLFISADVWYTSIEPTPSLHLSSRVLAIIEIGLKNHKPDGPAIFQAVALRMPRYTSRAQLATDLTSVQGSKHISERRAWLTFSSSIDVACNAGAMGQITYISRTVLSTGQGTIFGLLCLVHPILEAVFERILYNHPHIVEENDQHFLWVKGPRVFSDSKYKQDIITGTGDILYYAANAIFSPRRLSLATSATLHQSESLLSWMFDMLLYRVRVMTGIGPETLSTSRGRRLALSASWPSIRARNALRAEARTLKGYTRLAAHPIPETSPSTPAPRPMRWTMSLAESRRGSPSSSSARTAARRRRGHQAYRLADLRHATAALTQDRHLYLLSLRENIGLGNPAHVRDMDMIRAVARWSGAEEVIAKMGEGFETVLEHPRGLQYASTWGTRRLWRRRSRMAKEADVSDRGRGAATISSIPNLHALHFWCRQARVRRRAQLEPPEAEWQLFQNLRQARDGKTMLFVTHRFAHLTKHADVILCTKDGRILGTGTHTELMTFEGGVLQDVQDSGNGV</sequence>
<feature type="region of interest" description="Disordered" evidence="1">
    <location>
        <begin position="351"/>
        <end position="374"/>
    </location>
</feature>
<dbReference type="EMBL" id="JARIHO010000078">
    <property type="protein sequence ID" value="KAJ7310590.1"/>
    <property type="molecule type" value="Genomic_DNA"/>
</dbReference>